<evidence type="ECO:0000313" key="2">
    <source>
        <dbReference type="Proteomes" id="UP000190667"/>
    </source>
</evidence>
<name>A0A1S8YJD4_9GAMM</name>
<dbReference type="InterPro" id="IPR027396">
    <property type="entry name" value="DsrEFH-like"/>
</dbReference>
<dbReference type="STRING" id="1926881.BTJ39_15315"/>
<accession>A0A1S8YJD4</accession>
<dbReference type="OrthoDB" id="7206705at2"/>
<dbReference type="Proteomes" id="UP000190667">
    <property type="component" value="Unassembled WGS sequence"/>
</dbReference>
<dbReference type="PANTHER" id="PTHR37691:SF1">
    <property type="entry name" value="BLR3518 PROTEIN"/>
    <property type="match status" value="1"/>
</dbReference>
<protein>
    <submittedName>
        <fullName evidence="1">Sulfur reduction protein DsrE</fullName>
    </submittedName>
</protein>
<sequence>MRQVVSYVVIAVVAGFVGASFSKAPEIVSKVSARLSSPPAEPEGFWTTPAIAGYGEIHYEQNAAYKPGLTDSNKIVFQITKSENNMKDANLGLQRVARVVNLYIASGVPADKLKFVVSVTGDGTPAMLDNAHYHSAYGVDNPNLKLISELRDQGVDISVCDQSVAFHHYKYSWIDKSVTHALSSPTTVSTLQNQGYAYLQM</sequence>
<dbReference type="SUPFAM" id="SSF75169">
    <property type="entry name" value="DsrEFH-like"/>
    <property type="match status" value="1"/>
</dbReference>
<dbReference type="RefSeq" id="WP_078003564.1">
    <property type="nucleotide sequence ID" value="NZ_MRUL01000011.1"/>
</dbReference>
<reference evidence="1 2" key="1">
    <citation type="submission" date="2016-12" db="EMBL/GenBank/DDBJ databases">
        <title>Izhakiella australiana sp. nov. of genus Izhakiella isolated from Australian desert.</title>
        <authorList>
            <person name="Ji M."/>
        </authorList>
    </citation>
    <scope>NUCLEOTIDE SEQUENCE [LARGE SCALE GENOMIC DNA]</scope>
    <source>
        <strain evidence="1 2">D4N98</strain>
    </source>
</reference>
<evidence type="ECO:0000313" key="1">
    <source>
        <dbReference type="EMBL" id="OON39015.1"/>
    </source>
</evidence>
<proteinExistence type="predicted"/>
<dbReference type="PANTHER" id="PTHR37691">
    <property type="entry name" value="BLR3518 PROTEIN"/>
    <property type="match status" value="1"/>
</dbReference>
<comment type="caution">
    <text evidence="1">The sequence shown here is derived from an EMBL/GenBank/DDBJ whole genome shotgun (WGS) entry which is preliminary data.</text>
</comment>
<keyword evidence="2" id="KW-1185">Reference proteome</keyword>
<dbReference type="EMBL" id="MRUL01000011">
    <property type="protein sequence ID" value="OON39015.1"/>
    <property type="molecule type" value="Genomic_DNA"/>
</dbReference>
<dbReference type="Pfam" id="PF02635">
    <property type="entry name" value="DsrE"/>
    <property type="match status" value="1"/>
</dbReference>
<dbReference type="InterPro" id="IPR003787">
    <property type="entry name" value="Sulphur_relay_DsrE/F-like"/>
</dbReference>
<organism evidence="1 2">
    <name type="scientific">Izhakiella australiensis</name>
    <dbReference type="NCBI Taxonomy" id="1926881"/>
    <lineage>
        <taxon>Bacteria</taxon>
        <taxon>Pseudomonadati</taxon>
        <taxon>Pseudomonadota</taxon>
        <taxon>Gammaproteobacteria</taxon>
        <taxon>Enterobacterales</taxon>
        <taxon>Erwiniaceae</taxon>
        <taxon>Izhakiella</taxon>
    </lineage>
</organism>
<gene>
    <name evidence="1" type="ORF">BTJ39_15315</name>
</gene>
<dbReference type="Gene3D" id="3.40.1260.10">
    <property type="entry name" value="DsrEFH-like"/>
    <property type="match status" value="1"/>
</dbReference>
<dbReference type="AlphaFoldDB" id="A0A1S8YJD4"/>